<dbReference type="SUPFAM" id="SSF52540">
    <property type="entry name" value="P-loop containing nucleoside triphosphate hydrolases"/>
    <property type="match status" value="1"/>
</dbReference>
<dbReference type="PANTHER" id="PTHR21087:SF16">
    <property type="entry name" value="SHIKIMATE KINASE 1, CHLOROPLASTIC"/>
    <property type="match status" value="1"/>
</dbReference>
<dbReference type="GO" id="GO:0008652">
    <property type="term" value="P:amino acid biosynthetic process"/>
    <property type="evidence" value="ECO:0007669"/>
    <property type="project" value="UniProtKB-KW"/>
</dbReference>
<dbReference type="GO" id="GO:0005524">
    <property type="term" value="F:ATP binding"/>
    <property type="evidence" value="ECO:0007669"/>
    <property type="project" value="UniProtKB-UniRule"/>
</dbReference>
<protein>
    <recommendedName>
        <fullName evidence="7">Shikimate kinase</fullName>
        <shortName evidence="7">SK</shortName>
        <ecNumber evidence="7">2.7.1.71</ecNumber>
    </recommendedName>
</protein>
<dbReference type="GO" id="GO:0009423">
    <property type="term" value="P:chorismate biosynthetic process"/>
    <property type="evidence" value="ECO:0007669"/>
    <property type="project" value="UniProtKB-UniRule"/>
</dbReference>
<dbReference type="GO" id="GO:0000287">
    <property type="term" value="F:magnesium ion binding"/>
    <property type="evidence" value="ECO:0007669"/>
    <property type="project" value="UniProtKB-UniRule"/>
</dbReference>
<dbReference type="Gene3D" id="3.40.50.300">
    <property type="entry name" value="P-loop containing nucleotide triphosphate hydrolases"/>
    <property type="match status" value="1"/>
</dbReference>
<comment type="pathway">
    <text evidence="7">Metabolic intermediate biosynthesis; chorismate biosynthesis; chorismate from D-erythrose 4-phosphate and phosphoenolpyruvate: step 5/7.</text>
</comment>
<dbReference type="GO" id="GO:0005829">
    <property type="term" value="C:cytosol"/>
    <property type="evidence" value="ECO:0007669"/>
    <property type="project" value="TreeGrafter"/>
</dbReference>
<evidence type="ECO:0000256" key="3">
    <source>
        <dbReference type="ARBA" id="ARBA00022741"/>
    </source>
</evidence>
<sequence>MQSTDQENIVLIGMPGCGKSTVGVLLAKALGRGFVDTDLLLQAHSGHLLQQIVDQDGIDAFLRQEEQTLLTVAPGGQVVATGGSAVYSEKAMAHLKKGGKVVYLRLPLDEIQRRVQNIATRGIAMGPGQTLADLYRIRIPLYEKYADLTVDCAGQTLEQTVQALCAALGMACAQMRTQN</sequence>
<keyword evidence="7" id="KW-0460">Magnesium</keyword>
<keyword evidence="2 7" id="KW-0808">Transferase</keyword>
<feature type="binding site" evidence="7">
    <location>
        <position position="155"/>
    </location>
    <ligand>
        <name>ATP</name>
        <dbReference type="ChEBI" id="CHEBI:30616"/>
    </ligand>
</feature>
<proteinExistence type="inferred from homology"/>
<dbReference type="CDD" id="cd00464">
    <property type="entry name" value="SK"/>
    <property type="match status" value="1"/>
</dbReference>
<dbReference type="GO" id="GO:0004765">
    <property type="term" value="F:shikimate kinase activity"/>
    <property type="evidence" value="ECO:0007669"/>
    <property type="project" value="UniProtKB-UniRule"/>
</dbReference>
<dbReference type="InterPro" id="IPR027417">
    <property type="entry name" value="P-loop_NTPase"/>
</dbReference>
<dbReference type="HAMAP" id="MF_00109">
    <property type="entry name" value="Shikimate_kinase"/>
    <property type="match status" value="1"/>
</dbReference>
<keyword evidence="7" id="KW-0479">Metal-binding</keyword>
<keyword evidence="6 7" id="KW-0057">Aromatic amino acid biosynthesis</keyword>
<comment type="caution">
    <text evidence="7">Lacks conserved residue(s) required for the propagation of feature annotation.</text>
</comment>
<dbReference type="EMBL" id="JACRSO010000003">
    <property type="protein sequence ID" value="MBC8529505.1"/>
    <property type="molecule type" value="Genomic_DNA"/>
</dbReference>
<keyword evidence="1 7" id="KW-0028">Amino-acid biosynthesis</keyword>
<evidence type="ECO:0000256" key="2">
    <source>
        <dbReference type="ARBA" id="ARBA00022679"/>
    </source>
</evidence>
<evidence type="ECO:0000256" key="7">
    <source>
        <dbReference type="HAMAP-Rule" id="MF_00109"/>
    </source>
</evidence>
<dbReference type="InterPro" id="IPR031322">
    <property type="entry name" value="Shikimate/glucono_kinase"/>
</dbReference>
<feature type="binding site" evidence="7">
    <location>
        <position position="138"/>
    </location>
    <ligand>
        <name>substrate</name>
    </ligand>
</feature>
<evidence type="ECO:0000256" key="5">
    <source>
        <dbReference type="ARBA" id="ARBA00022840"/>
    </source>
</evidence>
<comment type="similarity">
    <text evidence="7">Belongs to the shikimate kinase family.</text>
</comment>
<comment type="catalytic activity">
    <reaction evidence="7">
        <text>shikimate + ATP = 3-phosphoshikimate + ADP + H(+)</text>
        <dbReference type="Rhea" id="RHEA:13121"/>
        <dbReference type="ChEBI" id="CHEBI:15378"/>
        <dbReference type="ChEBI" id="CHEBI:30616"/>
        <dbReference type="ChEBI" id="CHEBI:36208"/>
        <dbReference type="ChEBI" id="CHEBI:145989"/>
        <dbReference type="ChEBI" id="CHEBI:456216"/>
        <dbReference type="EC" id="2.7.1.71"/>
    </reaction>
</comment>
<dbReference type="RefSeq" id="WP_249285338.1">
    <property type="nucleotide sequence ID" value="NZ_JACRSO010000003.1"/>
</dbReference>
<dbReference type="PANTHER" id="PTHR21087">
    <property type="entry name" value="SHIKIMATE KINASE"/>
    <property type="match status" value="1"/>
</dbReference>
<feature type="binding site" evidence="7">
    <location>
        <begin position="16"/>
        <end position="21"/>
    </location>
    <ligand>
        <name>ATP</name>
        <dbReference type="ChEBI" id="CHEBI:30616"/>
    </ligand>
</feature>
<evidence type="ECO:0000256" key="6">
    <source>
        <dbReference type="ARBA" id="ARBA00023141"/>
    </source>
</evidence>
<reference evidence="8" key="1">
    <citation type="submission" date="2020-08" db="EMBL/GenBank/DDBJ databases">
        <title>Genome public.</title>
        <authorList>
            <person name="Liu C."/>
            <person name="Sun Q."/>
        </authorList>
    </citation>
    <scope>NUCLEOTIDE SEQUENCE</scope>
    <source>
        <strain evidence="8">NSJ-44</strain>
    </source>
</reference>
<organism evidence="8 9">
    <name type="scientific">Luoshenia tenuis</name>
    <dbReference type="NCBI Taxonomy" id="2763654"/>
    <lineage>
        <taxon>Bacteria</taxon>
        <taxon>Bacillati</taxon>
        <taxon>Bacillota</taxon>
        <taxon>Clostridia</taxon>
        <taxon>Christensenellales</taxon>
        <taxon>Christensenellaceae</taxon>
        <taxon>Luoshenia</taxon>
    </lineage>
</organism>
<dbReference type="AlphaFoldDB" id="A0A926HNC2"/>
<evidence type="ECO:0000256" key="1">
    <source>
        <dbReference type="ARBA" id="ARBA00022605"/>
    </source>
</evidence>
<dbReference type="InterPro" id="IPR000623">
    <property type="entry name" value="Shikimate_kinase/TSH1"/>
</dbReference>
<dbReference type="EC" id="2.7.1.71" evidence="7"/>
<evidence type="ECO:0000313" key="8">
    <source>
        <dbReference type="EMBL" id="MBC8529505.1"/>
    </source>
</evidence>
<keyword evidence="9" id="KW-1185">Reference proteome</keyword>
<comment type="subunit">
    <text evidence="7">Monomer.</text>
</comment>
<dbReference type="PRINTS" id="PR01100">
    <property type="entry name" value="SHIKIMTKNASE"/>
</dbReference>
<keyword evidence="3 7" id="KW-0547">Nucleotide-binding</keyword>
<evidence type="ECO:0000256" key="4">
    <source>
        <dbReference type="ARBA" id="ARBA00022777"/>
    </source>
</evidence>
<keyword evidence="5 7" id="KW-0067">ATP-binding</keyword>
<feature type="binding site" evidence="7">
    <location>
        <position position="83"/>
    </location>
    <ligand>
        <name>substrate</name>
    </ligand>
</feature>
<comment type="caution">
    <text evidence="8">The sequence shown here is derived from an EMBL/GenBank/DDBJ whole genome shotgun (WGS) entry which is preliminary data.</text>
</comment>
<name>A0A926HNC2_9FIRM</name>
<comment type="subcellular location">
    <subcellularLocation>
        <location evidence="7">Cytoplasm</location>
    </subcellularLocation>
</comment>
<dbReference type="Pfam" id="PF01202">
    <property type="entry name" value="SKI"/>
    <property type="match status" value="1"/>
</dbReference>
<dbReference type="GO" id="GO:0009073">
    <property type="term" value="P:aromatic amino acid family biosynthetic process"/>
    <property type="evidence" value="ECO:0007669"/>
    <property type="project" value="UniProtKB-KW"/>
</dbReference>
<feature type="binding site" evidence="7">
    <location>
        <position position="121"/>
    </location>
    <ligand>
        <name>ATP</name>
        <dbReference type="ChEBI" id="CHEBI:30616"/>
    </ligand>
</feature>
<comment type="cofactor">
    <cofactor evidence="7">
        <name>Mg(2+)</name>
        <dbReference type="ChEBI" id="CHEBI:18420"/>
    </cofactor>
    <text evidence="7">Binds 1 Mg(2+) ion per subunit.</text>
</comment>
<gene>
    <name evidence="7" type="primary">aroK</name>
    <name evidence="8" type="ORF">H8699_08710</name>
</gene>
<dbReference type="Proteomes" id="UP000654279">
    <property type="component" value="Unassembled WGS sequence"/>
</dbReference>
<keyword evidence="4 7" id="KW-0418">Kinase</keyword>
<feature type="binding site" evidence="7">
    <location>
        <position position="38"/>
    </location>
    <ligand>
        <name>substrate</name>
    </ligand>
</feature>
<comment type="function">
    <text evidence="7">Catalyzes the specific phosphorylation of the 3-hydroxyl group of shikimic acid using ATP as a cosubstrate.</text>
</comment>
<evidence type="ECO:0000313" key="9">
    <source>
        <dbReference type="Proteomes" id="UP000654279"/>
    </source>
</evidence>
<accession>A0A926HNC2</accession>
<keyword evidence="7" id="KW-0963">Cytoplasm</keyword>
<feature type="binding site" evidence="7">
    <location>
        <position position="20"/>
    </location>
    <ligand>
        <name>Mg(2+)</name>
        <dbReference type="ChEBI" id="CHEBI:18420"/>
    </ligand>
</feature>